<name>A0A1B6CZJ1_9HEMI</name>
<accession>A0A1B6CZJ1</accession>
<organism evidence="2">
    <name type="scientific">Clastoptera arizonana</name>
    <name type="common">Arizona spittle bug</name>
    <dbReference type="NCBI Taxonomy" id="38151"/>
    <lineage>
        <taxon>Eukaryota</taxon>
        <taxon>Metazoa</taxon>
        <taxon>Ecdysozoa</taxon>
        <taxon>Arthropoda</taxon>
        <taxon>Hexapoda</taxon>
        <taxon>Insecta</taxon>
        <taxon>Pterygota</taxon>
        <taxon>Neoptera</taxon>
        <taxon>Paraneoptera</taxon>
        <taxon>Hemiptera</taxon>
        <taxon>Auchenorrhyncha</taxon>
        <taxon>Cercopoidea</taxon>
        <taxon>Clastopteridae</taxon>
        <taxon>Clastoptera</taxon>
    </lineage>
</organism>
<feature type="compositionally biased region" description="Polar residues" evidence="1">
    <location>
        <begin position="234"/>
        <end position="249"/>
    </location>
</feature>
<feature type="region of interest" description="Disordered" evidence="1">
    <location>
        <begin position="195"/>
        <end position="249"/>
    </location>
</feature>
<protein>
    <submittedName>
        <fullName evidence="2">Uncharacterized protein</fullName>
    </submittedName>
</protein>
<proteinExistence type="predicted"/>
<sequence length="273" mass="30767">MDFSTNLSPIHHQRVSTPTPRTAMDLYAIIHESKKKILKMKGRHSPDSTENLTVPANSPVWPKAIPSSQVPNFQRIPSPITDQFNIKVASQCSEINVLPPENKIDYEQFPSYPDHRYSNLPRRENKNPLNRQMMSPSKEYVTDQEIARSESLSLASDRFGRVQTTSRNDFKQLLLRANWGTGSPGKPTAVERLKNKMTSSPKKKNSWKSDVLSSTIPEDCDEDEEQCDMKSGRNKITSRTPSPHTQTIPVSSALVSQQCKTFDQASPTLETAL</sequence>
<dbReference type="AlphaFoldDB" id="A0A1B6CZJ1"/>
<dbReference type="EMBL" id="GEDC01018503">
    <property type="protein sequence ID" value="JAS18795.1"/>
    <property type="molecule type" value="Transcribed_RNA"/>
</dbReference>
<gene>
    <name evidence="2" type="ORF">g.40840</name>
</gene>
<reference evidence="2" key="1">
    <citation type="submission" date="2015-12" db="EMBL/GenBank/DDBJ databases">
        <title>De novo transcriptome assembly of four potential Pierce s Disease insect vectors from Arizona vineyards.</title>
        <authorList>
            <person name="Tassone E.E."/>
        </authorList>
    </citation>
    <scope>NUCLEOTIDE SEQUENCE</scope>
</reference>
<evidence type="ECO:0000256" key="1">
    <source>
        <dbReference type="SAM" id="MobiDB-lite"/>
    </source>
</evidence>
<evidence type="ECO:0000313" key="2">
    <source>
        <dbReference type="EMBL" id="JAS18795.1"/>
    </source>
</evidence>